<accession>A0ABS4FQA0</accession>
<organism evidence="6 7">
    <name type="scientific">Paenibacillus turicensis</name>
    <dbReference type="NCBI Taxonomy" id="160487"/>
    <lineage>
        <taxon>Bacteria</taxon>
        <taxon>Bacillati</taxon>
        <taxon>Bacillota</taxon>
        <taxon>Bacilli</taxon>
        <taxon>Bacillales</taxon>
        <taxon>Paenibacillaceae</taxon>
        <taxon>Paenibacillus</taxon>
    </lineage>
</organism>
<dbReference type="PANTHER" id="PTHR30514:SF1">
    <property type="entry name" value="HTH-TYPE TRANSCRIPTIONAL REGULATOR HEXR-RELATED"/>
    <property type="match status" value="1"/>
</dbReference>
<dbReference type="InterPro" id="IPR001347">
    <property type="entry name" value="SIS_dom"/>
</dbReference>
<feature type="domain" description="SIS" evidence="5">
    <location>
        <begin position="126"/>
        <end position="266"/>
    </location>
</feature>
<keyword evidence="1" id="KW-0805">Transcription regulation</keyword>
<dbReference type="GO" id="GO:0003677">
    <property type="term" value="F:DNA binding"/>
    <property type="evidence" value="ECO:0007669"/>
    <property type="project" value="UniProtKB-KW"/>
</dbReference>
<dbReference type="RefSeq" id="WP_210088435.1">
    <property type="nucleotide sequence ID" value="NZ_JAGGKG010000005.1"/>
</dbReference>
<dbReference type="Pfam" id="PF01418">
    <property type="entry name" value="HTH_6"/>
    <property type="match status" value="1"/>
</dbReference>
<dbReference type="Proteomes" id="UP001519272">
    <property type="component" value="Unassembled WGS sequence"/>
</dbReference>
<dbReference type="InterPro" id="IPR000281">
    <property type="entry name" value="HTH_RpiR"/>
</dbReference>
<proteinExistence type="predicted"/>
<evidence type="ECO:0000256" key="3">
    <source>
        <dbReference type="ARBA" id="ARBA00023163"/>
    </source>
</evidence>
<evidence type="ECO:0000259" key="4">
    <source>
        <dbReference type="PROSITE" id="PS51071"/>
    </source>
</evidence>
<dbReference type="InterPro" id="IPR035472">
    <property type="entry name" value="RpiR-like_SIS"/>
</dbReference>
<evidence type="ECO:0000259" key="5">
    <source>
        <dbReference type="PROSITE" id="PS51464"/>
    </source>
</evidence>
<dbReference type="PROSITE" id="PS51071">
    <property type="entry name" value="HTH_RPIR"/>
    <property type="match status" value="1"/>
</dbReference>
<dbReference type="PANTHER" id="PTHR30514">
    <property type="entry name" value="GLUCOKINASE"/>
    <property type="match status" value="1"/>
</dbReference>
<reference evidence="6 7" key="1">
    <citation type="submission" date="2021-03" db="EMBL/GenBank/DDBJ databases">
        <title>Genomic Encyclopedia of Type Strains, Phase IV (KMG-IV): sequencing the most valuable type-strain genomes for metagenomic binning, comparative biology and taxonomic classification.</title>
        <authorList>
            <person name="Goeker M."/>
        </authorList>
    </citation>
    <scope>NUCLEOTIDE SEQUENCE [LARGE SCALE GENOMIC DNA]</scope>
    <source>
        <strain evidence="6 7">DSM 14349</strain>
    </source>
</reference>
<dbReference type="InterPro" id="IPR009057">
    <property type="entry name" value="Homeodomain-like_sf"/>
</dbReference>
<dbReference type="Gene3D" id="1.10.10.10">
    <property type="entry name" value="Winged helix-like DNA-binding domain superfamily/Winged helix DNA-binding domain"/>
    <property type="match status" value="1"/>
</dbReference>
<evidence type="ECO:0000313" key="6">
    <source>
        <dbReference type="EMBL" id="MBP1904757.1"/>
    </source>
</evidence>
<gene>
    <name evidence="6" type="ORF">J2Z32_001381</name>
</gene>
<sequence>MLIQKLKYMSNVTTLEQGIIDTILEKPQLLFTSTAHELAQITYTSAATIIRLCKKLGFKGYPDFQLQFALEYDHKNLVEQQIDHATSQVTSQATSLTSIIEEVPYLYNQSLELTKASFDVTQLKRIADWIQGAERVDIYGTNTNYYVAEETSAKWNEIGIHAVAHNNANLHYLMSAPKQKPTISFLISNTGMNASMIEAAKILQDHSKHIVAVTHDKNSPLATLCNEVLLTNGYMQQMRLSKITSVISVKYIFDVLYMYVLRQQEE</sequence>
<dbReference type="SUPFAM" id="SSF46689">
    <property type="entry name" value="Homeodomain-like"/>
    <property type="match status" value="1"/>
</dbReference>
<dbReference type="InterPro" id="IPR046348">
    <property type="entry name" value="SIS_dom_sf"/>
</dbReference>
<dbReference type="InterPro" id="IPR047640">
    <property type="entry name" value="RpiR-like"/>
</dbReference>
<dbReference type="Gene3D" id="3.40.50.10490">
    <property type="entry name" value="Glucose-6-phosphate isomerase like protein, domain 1"/>
    <property type="match status" value="1"/>
</dbReference>
<evidence type="ECO:0000256" key="2">
    <source>
        <dbReference type="ARBA" id="ARBA00023125"/>
    </source>
</evidence>
<evidence type="ECO:0000313" key="7">
    <source>
        <dbReference type="Proteomes" id="UP001519272"/>
    </source>
</evidence>
<feature type="domain" description="HTH rpiR-type" evidence="4">
    <location>
        <begin position="1"/>
        <end position="75"/>
    </location>
</feature>
<comment type="caution">
    <text evidence="6">The sequence shown here is derived from an EMBL/GenBank/DDBJ whole genome shotgun (WGS) entry which is preliminary data.</text>
</comment>
<evidence type="ECO:0000256" key="1">
    <source>
        <dbReference type="ARBA" id="ARBA00023015"/>
    </source>
</evidence>
<keyword evidence="3" id="KW-0804">Transcription</keyword>
<keyword evidence="7" id="KW-1185">Reference proteome</keyword>
<dbReference type="PROSITE" id="PS51464">
    <property type="entry name" value="SIS"/>
    <property type="match status" value="1"/>
</dbReference>
<dbReference type="Pfam" id="PF01380">
    <property type="entry name" value="SIS"/>
    <property type="match status" value="1"/>
</dbReference>
<dbReference type="InterPro" id="IPR036388">
    <property type="entry name" value="WH-like_DNA-bd_sf"/>
</dbReference>
<dbReference type="EMBL" id="JAGGKG010000005">
    <property type="protein sequence ID" value="MBP1904757.1"/>
    <property type="molecule type" value="Genomic_DNA"/>
</dbReference>
<dbReference type="CDD" id="cd05013">
    <property type="entry name" value="SIS_RpiR"/>
    <property type="match status" value="1"/>
</dbReference>
<keyword evidence="2 6" id="KW-0238">DNA-binding</keyword>
<name>A0ABS4FQA0_9BACL</name>
<dbReference type="SUPFAM" id="SSF53697">
    <property type="entry name" value="SIS domain"/>
    <property type="match status" value="1"/>
</dbReference>
<protein>
    <submittedName>
        <fullName evidence="6">DNA-binding MurR/RpiR family transcriptional regulator</fullName>
    </submittedName>
</protein>